<feature type="region of interest" description="Disordered" evidence="1">
    <location>
        <begin position="434"/>
        <end position="480"/>
    </location>
</feature>
<dbReference type="GO" id="GO:0007165">
    <property type="term" value="P:signal transduction"/>
    <property type="evidence" value="ECO:0007669"/>
    <property type="project" value="InterPro"/>
</dbReference>
<proteinExistence type="predicted"/>
<evidence type="ECO:0000256" key="1">
    <source>
        <dbReference type="SAM" id="MobiDB-lite"/>
    </source>
</evidence>
<dbReference type="PROSITE" id="PS50104">
    <property type="entry name" value="TIR"/>
    <property type="match status" value="1"/>
</dbReference>
<dbReference type="Pfam" id="PF13676">
    <property type="entry name" value="TIR_2"/>
    <property type="match status" value="1"/>
</dbReference>
<feature type="domain" description="TIR" evidence="2">
    <location>
        <begin position="1"/>
        <end position="160"/>
    </location>
</feature>
<dbReference type="Proteomes" id="UP000431269">
    <property type="component" value="Chromosome"/>
</dbReference>
<sequence>MVFLSHANPDDNAIAAWYGARLEAAGYTVWSDLTRLLGGEEMWLDIDNALRFHARKIVVLLSKASTDPNKEGVRAELDRAHALRKKLGDNRFVIPVKIDDAPFEDLPPTISNRTIIAAGNHADALARVLDILEKDGVRRSDGPSTDALQRWQTAFAPEQVTLEHAEDILVSNWHPIVRLPAELKFYEIGRPLKNIETEPAAIAKEHPLPMLGYMRRLVTFADWDEVQEPIADTTPVSLHHAMPIETFLAGGDERIRFAKGVPKKMLASLLRQAFDRMAAGRSLNAFALSDKKNAWWMPAGVLPGDKQSFVRASGTTGYRKLTGMYGLRERDWHFGITATPLTDEPLRLKFTPHVIYTDPTGIKEPTASYRRAHCKLWFNAKWRDLLYAMTAYLSDEKGEIVLPFGRDALGAVSARAVVASLSVRPSTVLERKARKVADTEGDAADLDVSDLMNDPAFARLDDEEPDEGEGNTDDDAEGDA</sequence>
<dbReference type="SUPFAM" id="SSF52200">
    <property type="entry name" value="Toll/Interleukin receptor TIR domain"/>
    <property type="match status" value="1"/>
</dbReference>
<feature type="compositionally biased region" description="Acidic residues" evidence="1">
    <location>
        <begin position="461"/>
        <end position="480"/>
    </location>
</feature>
<feature type="compositionally biased region" description="Acidic residues" evidence="1">
    <location>
        <begin position="439"/>
        <end position="448"/>
    </location>
</feature>
<gene>
    <name evidence="3" type="ORF">DSM104635_01796</name>
</gene>
<name>A0A6I6MLS2_9CAUL</name>
<evidence type="ECO:0000259" key="2">
    <source>
        <dbReference type="PROSITE" id="PS50104"/>
    </source>
</evidence>
<organism evidence="3 4">
    <name type="scientific">Terricaulis silvestris</name>
    <dbReference type="NCBI Taxonomy" id="2686094"/>
    <lineage>
        <taxon>Bacteria</taxon>
        <taxon>Pseudomonadati</taxon>
        <taxon>Pseudomonadota</taxon>
        <taxon>Alphaproteobacteria</taxon>
        <taxon>Caulobacterales</taxon>
        <taxon>Caulobacteraceae</taxon>
        <taxon>Terricaulis</taxon>
    </lineage>
</organism>
<keyword evidence="4" id="KW-1185">Reference proteome</keyword>
<dbReference type="KEGG" id="tsv:DSM104635_01796"/>
<protein>
    <recommendedName>
        <fullName evidence="2">TIR domain-containing protein</fullName>
    </recommendedName>
</protein>
<evidence type="ECO:0000313" key="4">
    <source>
        <dbReference type="Proteomes" id="UP000431269"/>
    </source>
</evidence>
<reference evidence="4" key="1">
    <citation type="submission" date="2019-12" db="EMBL/GenBank/DDBJ databases">
        <title>Complete genome of Terracaulis silvestris 0127_4.</title>
        <authorList>
            <person name="Vieira S."/>
            <person name="Riedel T."/>
            <person name="Sproer C."/>
            <person name="Pascual J."/>
            <person name="Boedeker C."/>
            <person name="Overmann J."/>
        </authorList>
    </citation>
    <scope>NUCLEOTIDE SEQUENCE [LARGE SCALE GENOMIC DNA]</scope>
    <source>
        <strain evidence="4">0127_4</strain>
    </source>
</reference>
<dbReference type="AlphaFoldDB" id="A0A6I6MLS2"/>
<dbReference type="Gene3D" id="3.40.50.10140">
    <property type="entry name" value="Toll/interleukin-1 receptor homology (TIR) domain"/>
    <property type="match status" value="1"/>
</dbReference>
<evidence type="ECO:0000313" key="3">
    <source>
        <dbReference type="EMBL" id="QGZ94961.1"/>
    </source>
</evidence>
<dbReference type="EMBL" id="CP047045">
    <property type="protein sequence ID" value="QGZ94961.1"/>
    <property type="molecule type" value="Genomic_DNA"/>
</dbReference>
<dbReference type="InterPro" id="IPR000157">
    <property type="entry name" value="TIR_dom"/>
</dbReference>
<accession>A0A6I6MLS2</accession>
<dbReference type="InterPro" id="IPR035897">
    <property type="entry name" value="Toll_tir_struct_dom_sf"/>
</dbReference>